<accession>I0IG80</accession>
<dbReference type="RefSeq" id="WP_014437486.1">
    <property type="nucleotide sequence ID" value="NC_017080.1"/>
</dbReference>
<dbReference type="STRING" id="1142394.PSMK_21090"/>
<dbReference type="InterPro" id="IPR014995">
    <property type="entry name" value="DUF1844"/>
</dbReference>
<dbReference type="eggNOG" id="ENOG50334IY">
    <property type="taxonomic scope" value="Bacteria"/>
</dbReference>
<feature type="region of interest" description="Disordered" evidence="1">
    <location>
        <begin position="1"/>
        <end position="73"/>
    </location>
</feature>
<dbReference type="HOGENOM" id="CLU_136189_0_0_0"/>
<evidence type="ECO:0008006" key="4">
    <source>
        <dbReference type="Google" id="ProtNLM"/>
    </source>
</evidence>
<sequence>MPNDQGPGPMLHIDDDWKAEAQREKERLAKKRAAEAAAPAAPPSGGPGTPSASGDAPGGTPSRATLPPGTALPAGFEDLVNTLTSRALMSMGAMPDPSGRAYVSLETARQQIDLLDVLEQKTAGNLTAEEKSNLASTLHELRTAYLEVAHALRQQSIERGGTGMAA</sequence>
<evidence type="ECO:0000313" key="2">
    <source>
        <dbReference type="EMBL" id="BAM04268.1"/>
    </source>
</evidence>
<dbReference type="Pfam" id="PF08899">
    <property type="entry name" value="DUF1844"/>
    <property type="match status" value="1"/>
</dbReference>
<dbReference type="EMBL" id="AP012338">
    <property type="protein sequence ID" value="BAM04268.1"/>
    <property type="molecule type" value="Genomic_DNA"/>
</dbReference>
<dbReference type="AlphaFoldDB" id="I0IG80"/>
<proteinExistence type="predicted"/>
<feature type="compositionally biased region" description="Low complexity" evidence="1">
    <location>
        <begin position="49"/>
        <end position="59"/>
    </location>
</feature>
<protein>
    <recommendedName>
        <fullName evidence="4">DUF1844 domain-containing protein</fullName>
    </recommendedName>
</protein>
<name>I0IG80_PHYMF</name>
<dbReference type="Proteomes" id="UP000007881">
    <property type="component" value="Chromosome"/>
</dbReference>
<feature type="compositionally biased region" description="Basic and acidic residues" evidence="1">
    <location>
        <begin position="12"/>
        <end position="27"/>
    </location>
</feature>
<gene>
    <name evidence="2" type="ordered locus">PSMK_21090</name>
</gene>
<keyword evidence="3" id="KW-1185">Reference proteome</keyword>
<dbReference type="OrthoDB" id="9799618at2"/>
<dbReference type="KEGG" id="phm:PSMK_21090"/>
<reference evidence="2 3" key="1">
    <citation type="submission" date="2012-02" db="EMBL/GenBank/DDBJ databases">
        <title>Complete genome sequence of Phycisphaera mikurensis NBRC 102666.</title>
        <authorList>
            <person name="Ankai A."/>
            <person name="Hosoyama A."/>
            <person name="Terui Y."/>
            <person name="Sekine M."/>
            <person name="Fukai R."/>
            <person name="Kato Y."/>
            <person name="Nakamura S."/>
            <person name="Yamada-Narita S."/>
            <person name="Kawakoshi A."/>
            <person name="Fukunaga Y."/>
            <person name="Yamazaki S."/>
            <person name="Fujita N."/>
        </authorList>
    </citation>
    <scope>NUCLEOTIDE SEQUENCE [LARGE SCALE GENOMIC DNA]</scope>
    <source>
        <strain evidence="3">NBRC 102666 / KCTC 22515 / FYK2301M01</strain>
    </source>
</reference>
<organism evidence="2 3">
    <name type="scientific">Phycisphaera mikurensis (strain NBRC 102666 / KCTC 22515 / FYK2301M01)</name>
    <dbReference type="NCBI Taxonomy" id="1142394"/>
    <lineage>
        <taxon>Bacteria</taxon>
        <taxon>Pseudomonadati</taxon>
        <taxon>Planctomycetota</taxon>
        <taxon>Phycisphaerae</taxon>
        <taxon>Phycisphaerales</taxon>
        <taxon>Phycisphaeraceae</taxon>
        <taxon>Phycisphaera</taxon>
    </lineage>
</organism>
<evidence type="ECO:0000256" key="1">
    <source>
        <dbReference type="SAM" id="MobiDB-lite"/>
    </source>
</evidence>
<evidence type="ECO:0000313" key="3">
    <source>
        <dbReference type="Proteomes" id="UP000007881"/>
    </source>
</evidence>